<reference evidence="1 2" key="1">
    <citation type="submission" date="2013-12" db="EMBL/GenBank/DDBJ databases">
        <title>The Genome Sequence of Candida albicans P78048.</title>
        <authorList>
            <consortium name="The Broad Institute Genome Sequencing Platform"/>
            <consortium name="The Broad Institute Genome Sequencing Center for Infectious Disease"/>
            <person name="Cuomo C."/>
            <person name="Bennett R."/>
            <person name="Hirakawa M."/>
            <person name="Noverr M."/>
            <person name="Mitchell A."/>
            <person name="Young S.K."/>
            <person name="Zeng Q."/>
            <person name="Gargeya S."/>
            <person name="Fitzgerald M."/>
            <person name="Abouelleil A."/>
            <person name="Alvarado L."/>
            <person name="Berlin A.M."/>
            <person name="Chapman S.B."/>
            <person name="Dewar J."/>
            <person name="Goldberg J."/>
            <person name="Griggs A."/>
            <person name="Gujja S."/>
            <person name="Hansen M."/>
            <person name="Howarth C."/>
            <person name="Imamovic A."/>
            <person name="Larimer J."/>
            <person name="McCowan C."/>
            <person name="Murphy C."/>
            <person name="Pearson M."/>
            <person name="Priest M."/>
            <person name="Roberts A."/>
            <person name="Saif S."/>
            <person name="Shea T."/>
            <person name="Sykes S."/>
            <person name="Wortman J."/>
            <person name="Nusbaum C."/>
            <person name="Birren B."/>
        </authorList>
    </citation>
    <scope>NUCLEOTIDE SEQUENCE [LARGE SCALE GENOMIC DNA]</scope>
    <source>
        <strain evidence="1 2">P78048</strain>
    </source>
</reference>
<name>A0AB34PUH0_CANAX</name>
<comment type="caution">
    <text evidence="1">The sequence shown here is derived from an EMBL/GenBank/DDBJ whole genome shotgun (WGS) entry which is preliminary data.</text>
</comment>
<dbReference type="EMBL" id="AJIX01000015">
    <property type="protein sequence ID" value="KGR12807.1"/>
    <property type="molecule type" value="Genomic_DNA"/>
</dbReference>
<evidence type="ECO:0000313" key="2">
    <source>
        <dbReference type="Proteomes" id="UP000030161"/>
    </source>
</evidence>
<proteinExistence type="predicted"/>
<evidence type="ECO:0000313" key="1">
    <source>
        <dbReference type="EMBL" id="KGR12807.1"/>
    </source>
</evidence>
<accession>A0AB34PUH0</accession>
<sequence length="107" mass="12818">MESTNNSNRSNIFSFLQDIRIRLGVYVNIDLDHDVAWRYICYNYWSIDDINADFLSFLFRLIVVCNRYDHQKNTSNSAQFQFQLQFLLPSFFLRLLYLGCCCSNFDK</sequence>
<dbReference type="AlphaFoldDB" id="A0AB34PUH0"/>
<organism evidence="1 2">
    <name type="scientific">Candida albicans P78048</name>
    <dbReference type="NCBI Taxonomy" id="1094989"/>
    <lineage>
        <taxon>Eukaryota</taxon>
        <taxon>Fungi</taxon>
        <taxon>Dikarya</taxon>
        <taxon>Ascomycota</taxon>
        <taxon>Saccharomycotina</taxon>
        <taxon>Pichiomycetes</taxon>
        <taxon>Debaryomycetaceae</taxon>
        <taxon>Candida/Lodderomyces clade</taxon>
        <taxon>Candida</taxon>
    </lineage>
</organism>
<dbReference type="Proteomes" id="UP000030161">
    <property type="component" value="Unassembled WGS sequence"/>
</dbReference>
<protein>
    <submittedName>
        <fullName evidence="1">Uncharacterized protein</fullName>
    </submittedName>
</protein>
<gene>
    <name evidence="1" type="ORF">MG3_02895</name>
</gene>